<dbReference type="EMBL" id="WNWW01000786">
    <property type="protein sequence ID" value="KAF3422051.1"/>
    <property type="molecule type" value="Genomic_DNA"/>
</dbReference>
<sequence length="128" mass="14943">MYICLFRLTSGLHVDRETLAVKTALHSDHEAKCSEIRLNYFIYDVTLHELMDEEDILQECKSQNKKLIDYLTRSDVMEELITLTTKEPSADIEERWRYKYPNVACELLTCDVPVLNEKLAGLNELMTI</sequence>
<protein>
    <submittedName>
        <fullName evidence="3">Uncharacterized protein</fullName>
    </submittedName>
</protein>
<evidence type="ECO:0000256" key="2">
    <source>
        <dbReference type="ARBA" id="ARBA00023306"/>
    </source>
</evidence>
<dbReference type="Proteomes" id="UP000655588">
    <property type="component" value="Unassembled WGS sequence"/>
</dbReference>
<dbReference type="GO" id="GO:0005829">
    <property type="term" value="C:cytosol"/>
    <property type="evidence" value="ECO:0007669"/>
    <property type="project" value="TreeGrafter"/>
</dbReference>
<evidence type="ECO:0000313" key="4">
    <source>
        <dbReference type="Proteomes" id="UP000655588"/>
    </source>
</evidence>
<reference evidence="3" key="1">
    <citation type="submission" date="2019-11" db="EMBL/GenBank/DDBJ databases">
        <title>The nuclear and mitochondrial genomes of Frieseomelitta varia - a highly eusocial stingless bee (Meliponini) with a permanently sterile worker caste.</title>
        <authorList>
            <person name="Freitas F.C.P."/>
            <person name="Lourenco A.P."/>
            <person name="Nunes F.M.F."/>
            <person name="Paschoal A.R."/>
            <person name="Abreu F.C.P."/>
            <person name="Barbin F.O."/>
            <person name="Bataglia L."/>
            <person name="Cardoso-Junior C.A.M."/>
            <person name="Cervoni M.S."/>
            <person name="Silva S.R."/>
            <person name="Dalarmi F."/>
            <person name="Del Lama M.A."/>
            <person name="Depintor T.S."/>
            <person name="Ferreira K.M."/>
            <person name="Goria P.S."/>
            <person name="Jaskot M.C."/>
            <person name="Lago D.C."/>
            <person name="Luna-Lucena D."/>
            <person name="Moda L.M."/>
            <person name="Nascimento L."/>
            <person name="Pedrino M."/>
            <person name="Rabico F.O."/>
            <person name="Sanches F.C."/>
            <person name="Santos D.E."/>
            <person name="Santos C.G."/>
            <person name="Vieira J."/>
            <person name="Lopes T.F."/>
            <person name="Barchuk A.R."/>
            <person name="Hartfelder K."/>
            <person name="Simoes Z.L.P."/>
            <person name="Bitondi M.M.G."/>
            <person name="Pinheiro D.G."/>
        </authorList>
    </citation>
    <scope>NUCLEOTIDE SEQUENCE</scope>
    <source>
        <strain evidence="3">USP_RPSP 00005682</strain>
        <tissue evidence="3">Whole individual</tissue>
    </source>
</reference>
<comment type="similarity">
    <text evidence="1">Belongs to the SAPS family.</text>
</comment>
<dbReference type="GO" id="GO:0019888">
    <property type="term" value="F:protein phosphatase regulator activity"/>
    <property type="evidence" value="ECO:0007669"/>
    <property type="project" value="TreeGrafter"/>
</dbReference>
<gene>
    <name evidence="3" type="ORF">E2986_12124</name>
</gene>
<comment type="caution">
    <text evidence="3">The sequence shown here is derived from an EMBL/GenBank/DDBJ whole genome shotgun (WGS) entry which is preliminary data.</text>
</comment>
<dbReference type="GO" id="GO:0005634">
    <property type="term" value="C:nucleus"/>
    <property type="evidence" value="ECO:0007669"/>
    <property type="project" value="TreeGrafter"/>
</dbReference>
<evidence type="ECO:0000313" key="3">
    <source>
        <dbReference type="EMBL" id="KAF3422051.1"/>
    </source>
</evidence>
<dbReference type="GO" id="GO:0019903">
    <property type="term" value="F:protein phosphatase binding"/>
    <property type="evidence" value="ECO:0007669"/>
    <property type="project" value="InterPro"/>
</dbReference>
<dbReference type="InterPro" id="IPR007587">
    <property type="entry name" value="SAPS"/>
</dbReference>
<keyword evidence="2" id="KW-0131">Cell cycle</keyword>
<dbReference type="PANTHER" id="PTHR12634">
    <property type="entry name" value="SIT4 YEAST -ASSOCIATING PROTEIN-RELATED"/>
    <property type="match status" value="1"/>
</dbReference>
<dbReference type="AlphaFoldDB" id="A0A833VKQ7"/>
<keyword evidence="4" id="KW-1185">Reference proteome</keyword>
<accession>A0A833VKQ7</accession>
<organism evidence="3 4">
    <name type="scientific">Frieseomelitta varia</name>
    <dbReference type="NCBI Taxonomy" id="561572"/>
    <lineage>
        <taxon>Eukaryota</taxon>
        <taxon>Metazoa</taxon>
        <taxon>Ecdysozoa</taxon>
        <taxon>Arthropoda</taxon>
        <taxon>Hexapoda</taxon>
        <taxon>Insecta</taxon>
        <taxon>Pterygota</taxon>
        <taxon>Neoptera</taxon>
        <taxon>Endopterygota</taxon>
        <taxon>Hymenoptera</taxon>
        <taxon>Apocrita</taxon>
        <taxon>Aculeata</taxon>
        <taxon>Apoidea</taxon>
        <taxon>Anthophila</taxon>
        <taxon>Apidae</taxon>
        <taxon>Frieseomelitta</taxon>
    </lineage>
</organism>
<proteinExistence type="inferred from homology"/>
<name>A0A833VKQ7_9HYME</name>
<dbReference type="PANTHER" id="PTHR12634:SF8">
    <property type="entry name" value="FIERY MOUNTAIN, ISOFORM D"/>
    <property type="match status" value="1"/>
</dbReference>
<evidence type="ECO:0000256" key="1">
    <source>
        <dbReference type="ARBA" id="ARBA00006180"/>
    </source>
</evidence>